<name>A0AA37GAU0_9PEZI</name>
<evidence type="ECO:0000313" key="2">
    <source>
        <dbReference type="Proteomes" id="UP001055172"/>
    </source>
</evidence>
<gene>
    <name evidence="1" type="ORF">ColLi_00273</name>
</gene>
<dbReference type="Gene3D" id="3.40.50.720">
    <property type="entry name" value="NAD(P)-binding Rossmann-like Domain"/>
    <property type="match status" value="1"/>
</dbReference>
<keyword evidence="2" id="KW-1185">Reference proteome</keyword>
<evidence type="ECO:0000313" key="1">
    <source>
        <dbReference type="EMBL" id="GJC77435.1"/>
    </source>
</evidence>
<dbReference type="Proteomes" id="UP001055172">
    <property type="component" value="Unassembled WGS sequence"/>
</dbReference>
<reference evidence="1 2" key="1">
    <citation type="submission" date="2021-07" db="EMBL/GenBank/DDBJ databases">
        <title>Genome data of Colletotrichum spaethianum.</title>
        <authorList>
            <person name="Utami Y.D."/>
            <person name="Hiruma K."/>
        </authorList>
    </citation>
    <scope>NUCLEOTIDE SEQUENCE [LARGE SCALE GENOMIC DNA]</scope>
    <source>
        <strain evidence="1 2">MAFF 242679</strain>
    </source>
</reference>
<organism evidence="1 2">
    <name type="scientific">Colletotrichum liriopes</name>
    <dbReference type="NCBI Taxonomy" id="708192"/>
    <lineage>
        <taxon>Eukaryota</taxon>
        <taxon>Fungi</taxon>
        <taxon>Dikarya</taxon>
        <taxon>Ascomycota</taxon>
        <taxon>Pezizomycotina</taxon>
        <taxon>Sordariomycetes</taxon>
        <taxon>Hypocreomycetidae</taxon>
        <taxon>Glomerellales</taxon>
        <taxon>Glomerellaceae</taxon>
        <taxon>Colletotrichum</taxon>
        <taxon>Colletotrichum spaethianum species complex</taxon>
    </lineage>
</organism>
<protein>
    <submittedName>
        <fullName evidence="1">Uncharacterized protein</fullName>
    </submittedName>
</protein>
<comment type="caution">
    <text evidence="1">The sequence shown here is derived from an EMBL/GenBank/DDBJ whole genome shotgun (WGS) entry which is preliminary data.</text>
</comment>
<dbReference type="PANTHER" id="PTHR32487:SF29">
    <property type="entry name" value="NAD-DEPENDENT EPIMERASE_DEHYDRATASE DOMAIN-CONTAINING PROTEIN"/>
    <property type="match status" value="1"/>
</dbReference>
<dbReference type="PANTHER" id="PTHR32487">
    <property type="entry name" value="3-OXO-DELTA(4,5)-STEROID 5-BETA-REDUCTASE"/>
    <property type="match status" value="1"/>
</dbReference>
<proteinExistence type="predicted"/>
<dbReference type="AlphaFoldDB" id="A0AA37GAU0"/>
<accession>A0AA37GAU0</accession>
<dbReference type="EMBL" id="BPPX01000001">
    <property type="protein sequence ID" value="GJC77435.1"/>
    <property type="molecule type" value="Genomic_DNA"/>
</dbReference>
<sequence length="217" mass="24903">MNIFYPFTVYAAMQARNSEPLPFRGNWEQWQYEYYLGSARMTGYLTEWVVLENHRGYETFNTGDGGPFTSERFFTELARWFGVKGVVPPSDDDFNMKTVEKGCGGKKSLLGYGPPMLAKFSFSFQDWAKDEMNAAAWRDTLKESGGKIICDPFDDFESLSMLKWAYHRLGSVCLNKARRHGWTGFVDIIESIFEMYQDMSEDGALPLMQVDSARPLC</sequence>